<dbReference type="Gene3D" id="1.10.760.10">
    <property type="entry name" value="Cytochrome c-like domain"/>
    <property type="match status" value="1"/>
</dbReference>
<dbReference type="GO" id="GO:0020037">
    <property type="term" value="F:heme binding"/>
    <property type="evidence" value="ECO:0007669"/>
    <property type="project" value="InterPro"/>
</dbReference>
<dbReference type="OrthoDB" id="123252at2"/>
<dbReference type="InterPro" id="IPR051459">
    <property type="entry name" value="Cytochrome_c-type_DH"/>
</dbReference>
<organism evidence="9 10">
    <name type="scientific">Terriglobus saanensis (strain ATCC BAA-1853 / DSM 23119 / SP1PR4)</name>
    <dbReference type="NCBI Taxonomy" id="401053"/>
    <lineage>
        <taxon>Bacteria</taxon>
        <taxon>Pseudomonadati</taxon>
        <taxon>Acidobacteriota</taxon>
        <taxon>Terriglobia</taxon>
        <taxon>Terriglobales</taxon>
        <taxon>Acidobacteriaceae</taxon>
        <taxon>Terriglobus</taxon>
    </lineage>
</organism>
<keyword evidence="5 6" id="KW-0408">Iron</keyword>
<gene>
    <name evidence="9" type="ordered locus">AciPR4_1214</name>
</gene>
<dbReference type="GO" id="GO:0005506">
    <property type="term" value="F:iron ion binding"/>
    <property type="evidence" value="ECO:0007669"/>
    <property type="project" value="InterPro"/>
</dbReference>
<dbReference type="PRINTS" id="PR00605">
    <property type="entry name" value="CYTCHROMECIC"/>
</dbReference>
<dbReference type="KEGG" id="tsa:AciPR4_1214"/>
<dbReference type="eggNOG" id="COG2010">
    <property type="taxonomic scope" value="Bacteria"/>
</dbReference>
<name>E8UYF1_TERSS</name>
<dbReference type="AlphaFoldDB" id="E8UYF1"/>
<evidence type="ECO:0000313" key="10">
    <source>
        <dbReference type="Proteomes" id="UP000006844"/>
    </source>
</evidence>
<keyword evidence="10" id="KW-1185">Reference proteome</keyword>
<keyword evidence="4" id="KW-0249">Electron transport</keyword>
<dbReference type="Proteomes" id="UP000006844">
    <property type="component" value="Chromosome"/>
</dbReference>
<dbReference type="EMBL" id="CP002467">
    <property type="protein sequence ID" value="ADV82039.1"/>
    <property type="molecule type" value="Genomic_DNA"/>
</dbReference>
<evidence type="ECO:0000256" key="5">
    <source>
        <dbReference type="ARBA" id="ARBA00023004"/>
    </source>
</evidence>
<dbReference type="InterPro" id="IPR008168">
    <property type="entry name" value="Cyt_C_IC"/>
</dbReference>
<evidence type="ECO:0000256" key="6">
    <source>
        <dbReference type="PROSITE-ProRule" id="PRU00433"/>
    </source>
</evidence>
<accession>E8UYF1</accession>
<dbReference type="GO" id="GO:0009055">
    <property type="term" value="F:electron transfer activity"/>
    <property type="evidence" value="ECO:0007669"/>
    <property type="project" value="InterPro"/>
</dbReference>
<dbReference type="HOGENOM" id="CLU_101159_6_3_0"/>
<feature type="signal peptide" evidence="7">
    <location>
        <begin position="1"/>
        <end position="25"/>
    </location>
</feature>
<evidence type="ECO:0000256" key="7">
    <source>
        <dbReference type="SAM" id="SignalP"/>
    </source>
</evidence>
<dbReference type="PANTHER" id="PTHR35008:SF4">
    <property type="entry name" value="BLL4482 PROTEIN"/>
    <property type="match status" value="1"/>
</dbReference>
<keyword evidence="3 6" id="KW-0479">Metal-binding</keyword>
<keyword evidence="2 6" id="KW-0349">Heme</keyword>
<dbReference type="PANTHER" id="PTHR35008">
    <property type="entry name" value="BLL4482 PROTEIN-RELATED"/>
    <property type="match status" value="1"/>
</dbReference>
<protein>
    <submittedName>
        <fullName evidence="9">Cytochrome c class I</fullName>
    </submittedName>
</protein>
<evidence type="ECO:0000259" key="8">
    <source>
        <dbReference type="PROSITE" id="PS51007"/>
    </source>
</evidence>
<feature type="chain" id="PRO_5003232201" evidence="7">
    <location>
        <begin position="26"/>
        <end position="104"/>
    </location>
</feature>
<dbReference type="PROSITE" id="PS51007">
    <property type="entry name" value="CYTC"/>
    <property type="match status" value="1"/>
</dbReference>
<proteinExistence type="predicted"/>
<sequence length="104" mass="10926">MKFLYAATLSAVAIFCMATVSHAQAPTNPYAAKCQMCHGATGLGDTPAGKMMGARAFNAPDVIKQSDSDLLTVIKSGKGKMPAFAGKLTDPEMTALVAYIRKLQ</sequence>
<dbReference type="STRING" id="401053.AciPR4_1214"/>
<evidence type="ECO:0000256" key="1">
    <source>
        <dbReference type="ARBA" id="ARBA00022448"/>
    </source>
</evidence>
<evidence type="ECO:0000256" key="4">
    <source>
        <dbReference type="ARBA" id="ARBA00022982"/>
    </source>
</evidence>
<dbReference type="InterPro" id="IPR036909">
    <property type="entry name" value="Cyt_c-like_dom_sf"/>
</dbReference>
<dbReference type="SUPFAM" id="SSF46626">
    <property type="entry name" value="Cytochrome c"/>
    <property type="match status" value="1"/>
</dbReference>
<keyword evidence="1" id="KW-0813">Transport</keyword>
<evidence type="ECO:0000313" key="9">
    <source>
        <dbReference type="EMBL" id="ADV82039.1"/>
    </source>
</evidence>
<dbReference type="Pfam" id="PF13442">
    <property type="entry name" value="Cytochrome_CBB3"/>
    <property type="match status" value="1"/>
</dbReference>
<dbReference type="RefSeq" id="WP_013567772.1">
    <property type="nucleotide sequence ID" value="NC_014963.1"/>
</dbReference>
<reference evidence="9 10" key="1">
    <citation type="journal article" date="2012" name="Stand. Genomic Sci.">
        <title>Complete genome sequence of Terriglobus saanensis type strain SP1PR4(T), an Acidobacteria from tundra soil.</title>
        <authorList>
            <person name="Rawat S.R."/>
            <person name="Mannisto M.K."/>
            <person name="Starovoytov V."/>
            <person name="Goodwin L."/>
            <person name="Nolan M."/>
            <person name="Hauser L."/>
            <person name="Land M."/>
            <person name="Davenport K.W."/>
            <person name="Woyke T."/>
            <person name="Haggblom M.M."/>
        </authorList>
    </citation>
    <scope>NUCLEOTIDE SEQUENCE</scope>
    <source>
        <strain evidence="10">ATCC BAA-1853 / DSM 23119 / SP1PR4</strain>
    </source>
</reference>
<keyword evidence="7" id="KW-0732">Signal</keyword>
<evidence type="ECO:0000256" key="2">
    <source>
        <dbReference type="ARBA" id="ARBA00022617"/>
    </source>
</evidence>
<feature type="domain" description="Cytochrome c" evidence="8">
    <location>
        <begin position="6"/>
        <end position="104"/>
    </location>
</feature>
<dbReference type="InterPro" id="IPR009056">
    <property type="entry name" value="Cyt_c-like_dom"/>
</dbReference>
<evidence type="ECO:0000256" key="3">
    <source>
        <dbReference type="ARBA" id="ARBA00022723"/>
    </source>
</evidence>